<proteinExistence type="predicted"/>
<dbReference type="OrthoDB" id="2153661at2759"/>
<dbReference type="AlphaFoldDB" id="A0A166T9V4"/>
<dbReference type="InterPro" id="IPR008914">
    <property type="entry name" value="PEBP"/>
</dbReference>
<sequence length="394" mass="44576">MLALRTLRAAPLRLARGNATVAAGDTIPPIISAGKPSASTDSTFPTASTTEPGPSTTQGRKRALPKKRPDISLANPREWKRPVAYGIIPAYDEALLYIMKDSSMLKKEAEELKASIVKADAGPQKEQDALEKMQEKLRVLEVQSEINIPEVRWNVANGMADMSRPVHRRLVEQRWRDEGKLDLLMERLHQMNIIPDVLGNLRPTVDLSLVLRGHPTPVEPGSFLTAGQTRKEPRLYPTVFHTDTRLYTLIMVDPDVPDEENQTFQTYLHWLKPNIPLSATSTSVLVDTSSHTPYLPPHPQQGTNYHRYTTLLIPQSEEISLPAFSKEERFNFDVREFVEQYGLDGTKGGAHMFREVWDSDVTNIYRDILGWVEPKFGRPKQEDRYAGRGKRYVS</sequence>
<dbReference type="Pfam" id="PF01161">
    <property type="entry name" value="PBP"/>
    <property type="match status" value="1"/>
</dbReference>
<name>A0A166T9V4_9AGAM</name>
<dbReference type="Gene3D" id="1.20.58.1180">
    <property type="match status" value="1"/>
</dbReference>
<gene>
    <name evidence="2" type="ORF">FIBSPDRAFT_917152</name>
</gene>
<evidence type="ECO:0000313" key="3">
    <source>
        <dbReference type="Proteomes" id="UP000076532"/>
    </source>
</evidence>
<dbReference type="STRING" id="436010.A0A166T9V4"/>
<organism evidence="2 3">
    <name type="scientific">Athelia psychrophila</name>
    <dbReference type="NCBI Taxonomy" id="1759441"/>
    <lineage>
        <taxon>Eukaryota</taxon>
        <taxon>Fungi</taxon>
        <taxon>Dikarya</taxon>
        <taxon>Basidiomycota</taxon>
        <taxon>Agaricomycotina</taxon>
        <taxon>Agaricomycetes</taxon>
        <taxon>Agaricomycetidae</taxon>
        <taxon>Atheliales</taxon>
        <taxon>Atheliaceae</taxon>
        <taxon>Athelia</taxon>
    </lineage>
</organism>
<dbReference type="Gene3D" id="3.90.280.10">
    <property type="entry name" value="PEBP-like"/>
    <property type="match status" value="1"/>
</dbReference>
<evidence type="ECO:0000313" key="2">
    <source>
        <dbReference type="EMBL" id="KZP30385.1"/>
    </source>
</evidence>
<dbReference type="InterPro" id="IPR035810">
    <property type="entry name" value="PEBP_euk"/>
</dbReference>
<dbReference type="SUPFAM" id="SSF49777">
    <property type="entry name" value="PEBP-like"/>
    <property type="match status" value="1"/>
</dbReference>
<dbReference type="CDD" id="cd00866">
    <property type="entry name" value="PEBP_euk"/>
    <property type="match status" value="1"/>
</dbReference>
<accession>A0A166T9V4</accession>
<evidence type="ECO:0000256" key="1">
    <source>
        <dbReference type="SAM" id="MobiDB-lite"/>
    </source>
</evidence>
<protein>
    <submittedName>
        <fullName evidence="2">PEBP-like protein</fullName>
    </submittedName>
</protein>
<feature type="region of interest" description="Disordered" evidence="1">
    <location>
        <begin position="27"/>
        <end position="70"/>
    </location>
</feature>
<dbReference type="EMBL" id="KV417494">
    <property type="protein sequence ID" value="KZP30385.1"/>
    <property type="molecule type" value="Genomic_DNA"/>
</dbReference>
<dbReference type="Proteomes" id="UP000076532">
    <property type="component" value="Unassembled WGS sequence"/>
</dbReference>
<dbReference type="PANTHER" id="PTHR11362">
    <property type="entry name" value="PHOSPHATIDYLETHANOLAMINE-BINDING PROTEIN"/>
    <property type="match status" value="1"/>
</dbReference>
<keyword evidence="3" id="KW-1185">Reference proteome</keyword>
<reference evidence="2 3" key="1">
    <citation type="journal article" date="2016" name="Mol. Biol. Evol.">
        <title>Comparative Genomics of Early-Diverging Mushroom-Forming Fungi Provides Insights into the Origins of Lignocellulose Decay Capabilities.</title>
        <authorList>
            <person name="Nagy L.G."/>
            <person name="Riley R."/>
            <person name="Tritt A."/>
            <person name="Adam C."/>
            <person name="Daum C."/>
            <person name="Floudas D."/>
            <person name="Sun H."/>
            <person name="Yadav J.S."/>
            <person name="Pangilinan J."/>
            <person name="Larsson K.H."/>
            <person name="Matsuura K."/>
            <person name="Barry K."/>
            <person name="Labutti K."/>
            <person name="Kuo R."/>
            <person name="Ohm R.A."/>
            <person name="Bhattacharya S.S."/>
            <person name="Shirouzu T."/>
            <person name="Yoshinaga Y."/>
            <person name="Martin F.M."/>
            <person name="Grigoriev I.V."/>
            <person name="Hibbett D.S."/>
        </authorList>
    </citation>
    <scope>NUCLEOTIDE SEQUENCE [LARGE SCALE GENOMIC DNA]</scope>
    <source>
        <strain evidence="2 3">CBS 109695</strain>
    </source>
</reference>
<feature type="compositionally biased region" description="Polar residues" evidence="1">
    <location>
        <begin position="37"/>
        <end position="58"/>
    </location>
</feature>
<dbReference type="PANTHER" id="PTHR11362:SF82">
    <property type="entry name" value="PHOSPHATIDYLETHANOLAMINE-BINDING PROTEIN 4"/>
    <property type="match status" value="1"/>
</dbReference>
<dbReference type="InterPro" id="IPR036610">
    <property type="entry name" value="PEBP-like_sf"/>
</dbReference>